<dbReference type="SUPFAM" id="SSF47095">
    <property type="entry name" value="HMG-box"/>
    <property type="match status" value="2"/>
</dbReference>
<sequence>MASFLSFGAAVLSKRLGLCSCRAALSSSNVCSALRMFSLERGSVTPPKRPMSAYLRYVVEQHRVLLRQAPDLKIVEKTKKIAQAWRHLTPEQKQPYEIAANEGKLKYKEEVATFKANHTPTELAIFKEEKRKKLTRRRIMRQKRKLTMLGKPKRSRTAFNIFMSEHFDEAKGSTVQAKLKNLQDEWHRLPESQKKMYTQLAEDDKIRYQNEIKSWEEQMIEAGHEDLVRMKQKGRTSAKRAVSKVIPTKAKTSKPSTTSNPAKSVKSKKKAEE</sequence>
<evidence type="ECO:0000256" key="14">
    <source>
        <dbReference type="PROSITE-ProRule" id="PRU00267"/>
    </source>
</evidence>
<dbReference type="OrthoDB" id="5550281at2759"/>
<evidence type="ECO:0000256" key="6">
    <source>
        <dbReference type="ARBA" id="ARBA00023125"/>
    </source>
</evidence>
<evidence type="ECO:0000256" key="16">
    <source>
        <dbReference type="SAM" id="MobiDB-lite"/>
    </source>
</evidence>
<comment type="subunit">
    <text evidence="13">Monomer; binds DNA as a monomer. Homodimer. Component of the mitochondrial transcription initiation complex, composed at least of TFB2M, TFAM and POLRMT. In this complex TFAM recruits POLRMT to the promoter whereas TFB2M induces structural changes in POLRMT to enable promoter opening and trapping of the DNA non-template strand. Upon metabolic stress, forms a complex composed of FOXO3, SIRT3, TFAM and POLRMT. Interacts with TFB1M and TFB2M. Interacts with CLPX; this enhances DNA-binding.</text>
</comment>
<feature type="compositionally biased region" description="Low complexity" evidence="16">
    <location>
        <begin position="247"/>
        <end position="264"/>
    </location>
</feature>
<evidence type="ECO:0000256" key="11">
    <source>
        <dbReference type="ARBA" id="ARBA00040582"/>
    </source>
</evidence>
<dbReference type="Pfam" id="PF00505">
    <property type="entry name" value="HMG_box"/>
    <property type="match status" value="2"/>
</dbReference>
<feature type="region of interest" description="Disordered" evidence="16">
    <location>
        <begin position="231"/>
        <end position="273"/>
    </location>
</feature>
<evidence type="ECO:0000259" key="17">
    <source>
        <dbReference type="PROSITE" id="PS50118"/>
    </source>
</evidence>
<dbReference type="EMBL" id="JW870802">
    <property type="protein sequence ID" value="AFP03320.1"/>
    <property type="molecule type" value="mRNA"/>
</dbReference>
<evidence type="ECO:0000256" key="1">
    <source>
        <dbReference type="ARBA" id="ARBA00004436"/>
    </source>
</evidence>
<keyword evidence="10" id="KW-1135">Mitochondrion nucleoid</keyword>
<keyword evidence="9" id="KW-0804">Transcription</keyword>
<name>V9KXG3_CALMI</name>
<feature type="DNA-binding region" description="HMG box" evidence="14">
    <location>
        <begin position="152"/>
        <end position="216"/>
    </location>
</feature>
<dbReference type="Gene3D" id="1.10.30.10">
    <property type="entry name" value="High mobility group box domain"/>
    <property type="match status" value="2"/>
</dbReference>
<proteinExistence type="evidence at transcript level"/>
<evidence type="ECO:0000256" key="7">
    <source>
        <dbReference type="ARBA" id="ARBA00023128"/>
    </source>
</evidence>
<feature type="compositionally biased region" description="Basic residues" evidence="16">
    <location>
        <begin position="231"/>
        <end position="242"/>
    </location>
</feature>
<evidence type="ECO:0000256" key="8">
    <source>
        <dbReference type="ARBA" id="ARBA00023159"/>
    </source>
</evidence>
<reference evidence="18" key="1">
    <citation type="journal article" date="2014" name="Nature">
        <title>Elephant shark genome provides unique insights into gnathostome evolution.</title>
        <authorList>
            <consortium name="International Elephant Shark Genome Sequencing Consortium"/>
            <person name="Venkatesh B."/>
            <person name="Lee A.P."/>
            <person name="Ravi V."/>
            <person name="Maurya A.K."/>
            <person name="Lian M.M."/>
            <person name="Swann J.B."/>
            <person name="Ohta Y."/>
            <person name="Flajnik M.F."/>
            <person name="Sutoh Y."/>
            <person name="Kasahara M."/>
            <person name="Hoon S."/>
            <person name="Gangu V."/>
            <person name="Roy S.W."/>
            <person name="Irimia M."/>
            <person name="Korzh V."/>
            <person name="Kondrychyn I."/>
            <person name="Lim Z.W."/>
            <person name="Tay B.H."/>
            <person name="Tohari S."/>
            <person name="Kong K.W."/>
            <person name="Ho S."/>
            <person name="Lorente-Galdos B."/>
            <person name="Quilez J."/>
            <person name="Marques-Bonet T."/>
            <person name="Raney B.J."/>
            <person name="Ingham P.W."/>
            <person name="Tay A."/>
            <person name="Hillier L.W."/>
            <person name="Minx P."/>
            <person name="Boehm T."/>
            <person name="Wilson R.K."/>
            <person name="Brenner S."/>
            <person name="Warren W.C."/>
        </authorList>
    </citation>
    <scope>NUCLEOTIDE SEQUENCE</scope>
    <source>
        <tissue evidence="18">Gills</tissue>
    </source>
</reference>
<dbReference type="InterPro" id="IPR050342">
    <property type="entry name" value="HMGB"/>
</dbReference>
<dbReference type="FunFam" id="1.10.30.10:FF:000043">
    <property type="entry name" value="Transcription factor A, mitochondrial"/>
    <property type="match status" value="1"/>
</dbReference>
<dbReference type="GO" id="GO:0003677">
    <property type="term" value="F:DNA binding"/>
    <property type="evidence" value="ECO:0007669"/>
    <property type="project" value="UniProtKB-UniRule"/>
</dbReference>
<accession>V9KXG3</accession>
<dbReference type="InterPro" id="IPR009071">
    <property type="entry name" value="HMG_box_dom"/>
</dbReference>
<dbReference type="CTD" id="7019"/>
<dbReference type="GeneID" id="103180916"/>
<comment type="subcellular location">
    <subcellularLocation>
        <location evidence="1">Mitochondrion matrix</location>
        <location evidence="1">Mitochondrion nucleoid</location>
    </subcellularLocation>
</comment>
<evidence type="ECO:0000256" key="10">
    <source>
        <dbReference type="ARBA" id="ARBA00023271"/>
    </source>
</evidence>
<keyword evidence="2" id="KW-0597">Phosphoprotein</keyword>
<organism evidence="18">
    <name type="scientific">Callorhinchus milii</name>
    <name type="common">Ghost shark</name>
    <dbReference type="NCBI Taxonomy" id="7868"/>
    <lineage>
        <taxon>Eukaryota</taxon>
        <taxon>Metazoa</taxon>
        <taxon>Chordata</taxon>
        <taxon>Craniata</taxon>
        <taxon>Vertebrata</taxon>
        <taxon>Chondrichthyes</taxon>
        <taxon>Holocephali</taxon>
        <taxon>Chimaeriformes</taxon>
        <taxon>Callorhinchidae</taxon>
        <taxon>Callorhinchus</taxon>
    </lineage>
</organism>
<keyword evidence="8" id="KW-0010">Activator</keyword>
<feature type="DNA-binding region" description="HMG box" evidence="14">
    <location>
        <begin position="47"/>
        <end position="115"/>
    </location>
</feature>
<dbReference type="InterPro" id="IPR036910">
    <property type="entry name" value="HMG_box_dom_sf"/>
</dbReference>
<keyword evidence="3" id="KW-0677">Repeat</keyword>
<dbReference type="PANTHER" id="PTHR48112">
    <property type="entry name" value="HIGH MOBILITY GROUP PROTEIN DSP1"/>
    <property type="match status" value="1"/>
</dbReference>
<dbReference type="CDD" id="cd21987">
    <property type="entry name" value="HMG-box_TFAM_rpt2"/>
    <property type="match status" value="1"/>
</dbReference>
<keyword evidence="15" id="KW-0175">Coiled coil</keyword>
<dbReference type="AlphaFoldDB" id="V9KXG3"/>
<evidence type="ECO:0000256" key="15">
    <source>
        <dbReference type="SAM" id="Coils"/>
    </source>
</evidence>
<evidence type="ECO:0000256" key="2">
    <source>
        <dbReference type="ARBA" id="ARBA00022553"/>
    </source>
</evidence>
<dbReference type="SMART" id="SM00398">
    <property type="entry name" value="HMG"/>
    <property type="match status" value="2"/>
</dbReference>
<evidence type="ECO:0000256" key="12">
    <source>
        <dbReference type="ARBA" id="ARBA00045216"/>
    </source>
</evidence>
<keyword evidence="6 14" id="KW-0238">DNA-binding</keyword>
<keyword evidence="4" id="KW-0809">Transit peptide</keyword>
<keyword evidence="14" id="KW-0539">Nucleus</keyword>
<dbReference type="RefSeq" id="XP_042192927.1">
    <property type="nucleotide sequence ID" value="XM_042336993.1"/>
</dbReference>
<evidence type="ECO:0000256" key="9">
    <source>
        <dbReference type="ARBA" id="ARBA00023163"/>
    </source>
</evidence>
<dbReference type="GO" id="GO:0005634">
    <property type="term" value="C:nucleus"/>
    <property type="evidence" value="ECO:0007669"/>
    <property type="project" value="UniProtKB-UniRule"/>
</dbReference>
<dbReference type="KEGG" id="cmk:103180916"/>
<keyword evidence="5" id="KW-0805">Transcription regulation</keyword>
<dbReference type="GO" id="GO:0006357">
    <property type="term" value="P:regulation of transcription by RNA polymerase II"/>
    <property type="evidence" value="ECO:0007669"/>
    <property type="project" value="TreeGrafter"/>
</dbReference>
<feature type="coiled-coil region" evidence="15">
    <location>
        <begin position="198"/>
        <end position="225"/>
    </location>
</feature>
<evidence type="ECO:0000256" key="13">
    <source>
        <dbReference type="ARBA" id="ARBA00046467"/>
    </source>
</evidence>
<feature type="domain" description="HMG box" evidence="17">
    <location>
        <begin position="47"/>
        <end position="115"/>
    </location>
</feature>
<comment type="function">
    <text evidence="12">Binds to the mitochondrial light strand promoter and functions in mitochondrial transcription regulation. Component of the mitochondrial transcription initiation complex, composed at least of TFB2M, TFAM and POLRMT that is required for basal transcription of mitochondrial DNA. In this complex, TFAM recruits POLRMT to a specific promoter whereas TFB2M induces structural changes in POLRMT to enable promoter opening and trapping of the DNA non-template strand. Required for accurate and efficient promoter recognition by the mitochondrial RNA polymerase. Promotes transcription initiation from the HSP1 and the light strand promoter by binding immediately upstream of transcriptional start sites. Is able to unwind DNA. Bends the mitochondrial light strand promoter DNA into a U-turn shape via its HMG boxes. Required for maintenance of normal levels of mitochondrial DNA. May play a role in organizing and compacting mitochondrial DNA.</text>
</comment>
<evidence type="ECO:0000256" key="3">
    <source>
        <dbReference type="ARBA" id="ARBA00022737"/>
    </source>
</evidence>
<feature type="domain" description="HMG box" evidence="17">
    <location>
        <begin position="152"/>
        <end position="216"/>
    </location>
</feature>
<dbReference type="GO" id="GO:0042645">
    <property type="term" value="C:mitochondrial nucleoid"/>
    <property type="evidence" value="ECO:0007669"/>
    <property type="project" value="UniProtKB-SubCell"/>
</dbReference>
<dbReference type="PROSITE" id="PS50118">
    <property type="entry name" value="HMG_BOX_2"/>
    <property type="match status" value="2"/>
</dbReference>
<protein>
    <recommendedName>
        <fullName evidence="11">Transcription factor A, mitochondrial</fullName>
    </recommendedName>
</protein>
<keyword evidence="7" id="KW-0496">Mitochondrion</keyword>
<dbReference type="PANTHER" id="PTHR48112:SF36">
    <property type="entry name" value="TRANSCRIPTION FACTOR A, MITOCHONDRIAL"/>
    <property type="match status" value="1"/>
</dbReference>
<evidence type="ECO:0000313" key="18">
    <source>
        <dbReference type="EMBL" id="AFP03320.1"/>
    </source>
</evidence>
<evidence type="ECO:0000256" key="5">
    <source>
        <dbReference type="ARBA" id="ARBA00023015"/>
    </source>
</evidence>
<evidence type="ECO:0000256" key="4">
    <source>
        <dbReference type="ARBA" id="ARBA00022946"/>
    </source>
</evidence>